<dbReference type="AlphaFoldDB" id="A0A672KJ24"/>
<dbReference type="GO" id="GO:0008330">
    <property type="term" value="F:protein tyrosine/threonine phosphatase activity"/>
    <property type="evidence" value="ECO:0007669"/>
    <property type="project" value="TreeGrafter"/>
</dbReference>
<dbReference type="Proteomes" id="UP000472262">
    <property type="component" value="Unassembled WGS sequence"/>
</dbReference>
<dbReference type="Pfam" id="PF00782">
    <property type="entry name" value="DSPc"/>
    <property type="match status" value="1"/>
</dbReference>
<evidence type="ECO:0000313" key="7">
    <source>
        <dbReference type="Proteomes" id="UP000472262"/>
    </source>
</evidence>
<feature type="domain" description="Dual specificity phosphatase catalytic" evidence="5">
    <location>
        <begin position="1"/>
        <end position="38"/>
    </location>
</feature>
<comment type="similarity">
    <text evidence="1">Belongs to the protein-tyrosine phosphatase family. Non-receptor class dual specificity subfamily.</text>
</comment>
<dbReference type="SUPFAM" id="SSF52799">
    <property type="entry name" value="(Phosphotyrosine protein) phosphatases II"/>
    <property type="match status" value="1"/>
</dbReference>
<keyword evidence="4" id="KW-0904">Protein phosphatase</keyword>
<proteinExistence type="inferred from homology"/>
<protein>
    <recommendedName>
        <fullName evidence="2">protein-tyrosine-phosphatase</fullName>
        <ecNumber evidence="2">3.1.3.48</ecNumber>
    </recommendedName>
</protein>
<evidence type="ECO:0000256" key="4">
    <source>
        <dbReference type="ARBA" id="ARBA00022912"/>
    </source>
</evidence>
<dbReference type="Ensembl" id="ENSSGRT00000013278.1">
    <property type="protein sequence ID" value="ENSSGRP00000012257.1"/>
    <property type="gene ID" value="ENSSGRG00000007905.1"/>
</dbReference>
<organism evidence="6 7">
    <name type="scientific">Sinocyclocheilus grahami</name>
    <name type="common">Dianchi golden-line fish</name>
    <name type="synonym">Barbus grahami</name>
    <dbReference type="NCBI Taxonomy" id="75366"/>
    <lineage>
        <taxon>Eukaryota</taxon>
        <taxon>Metazoa</taxon>
        <taxon>Chordata</taxon>
        <taxon>Craniata</taxon>
        <taxon>Vertebrata</taxon>
        <taxon>Euteleostomi</taxon>
        <taxon>Actinopterygii</taxon>
        <taxon>Neopterygii</taxon>
        <taxon>Teleostei</taxon>
        <taxon>Ostariophysi</taxon>
        <taxon>Cypriniformes</taxon>
        <taxon>Cyprinidae</taxon>
        <taxon>Cyprininae</taxon>
        <taxon>Sinocyclocheilus</taxon>
    </lineage>
</organism>
<dbReference type="GO" id="GO:0033550">
    <property type="term" value="F:MAP kinase tyrosine phosphatase activity"/>
    <property type="evidence" value="ECO:0007669"/>
    <property type="project" value="TreeGrafter"/>
</dbReference>
<dbReference type="InParanoid" id="A0A672KJ24"/>
<accession>A0A672KJ24</accession>
<dbReference type="GO" id="GO:0043409">
    <property type="term" value="P:negative regulation of MAPK cascade"/>
    <property type="evidence" value="ECO:0007669"/>
    <property type="project" value="TreeGrafter"/>
</dbReference>
<dbReference type="EC" id="3.1.3.48" evidence="2"/>
<keyword evidence="3" id="KW-0378">Hydrolase</keyword>
<keyword evidence="7" id="KW-1185">Reference proteome</keyword>
<evidence type="ECO:0000256" key="2">
    <source>
        <dbReference type="ARBA" id="ARBA00013064"/>
    </source>
</evidence>
<evidence type="ECO:0000259" key="5">
    <source>
        <dbReference type="Pfam" id="PF00782"/>
    </source>
</evidence>
<reference evidence="6" key="2">
    <citation type="submission" date="2025-09" db="UniProtKB">
        <authorList>
            <consortium name="Ensembl"/>
        </authorList>
    </citation>
    <scope>IDENTIFICATION</scope>
</reference>
<sequence>MKRMDMSLDEAYRFVKEKRPTISPNFNFLGQLLDFEKKLKSAKRPAQTLLLPGHQVVRRVRSVSASVSRR</sequence>
<name>A0A672KJ24_SINGR</name>
<evidence type="ECO:0000256" key="1">
    <source>
        <dbReference type="ARBA" id="ARBA00008601"/>
    </source>
</evidence>
<dbReference type="InterPro" id="IPR029021">
    <property type="entry name" value="Prot-tyrosine_phosphatase-like"/>
</dbReference>
<evidence type="ECO:0000256" key="3">
    <source>
        <dbReference type="ARBA" id="ARBA00022801"/>
    </source>
</evidence>
<evidence type="ECO:0000313" key="6">
    <source>
        <dbReference type="Ensembl" id="ENSSGRP00000012257.1"/>
    </source>
</evidence>
<dbReference type="GO" id="GO:0005737">
    <property type="term" value="C:cytoplasm"/>
    <property type="evidence" value="ECO:0007669"/>
    <property type="project" value="TreeGrafter"/>
</dbReference>
<reference evidence="6" key="1">
    <citation type="submission" date="2025-08" db="UniProtKB">
        <authorList>
            <consortium name="Ensembl"/>
        </authorList>
    </citation>
    <scope>IDENTIFICATION</scope>
</reference>
<dbReference type="InterPro" id="IPR000340">
    <property type="entry name" value="Dual-sp_phosphatase_cat-dom"/>
</dbReference>
<dbReference type="GO" id="GO:0005634">
    <property type="term" value="C:nucleus"/>
    <property type="evidence" value="ECO:0007669"/>
    <property type="project" value="TreeGrafter"/>
</dbReference>
<dbReference type="PANTHER" id="PTHR10159:SF343">
    <property type="entry name" value="DUAL SPECIFICITY PROTEIN PHOSPHATASE 16"/>
    <property type="match status" value="1"/>
</dbReference>
<dbReference type="Gene3D" id="3.90.190.10">
    <property type="entry name" value="Protein tyrosine phosphatase superfamily"/>
    <property type="match status" value="1"/>
</dbReference>
<dbReference type="GO" id="GO:0017017">
    <property type="term" value="F:MAP kinase tyrosine/serine/threonine phosphatase activity"/>
    <property type="evidence" value="ECO:0007669"/>
    <property type="project" value="TreeGrafter"/>
</dbReference>
<dbReference type="PANTHER" id="PTHR10159">
    <property type="entry name" value="DUAL SPECIFICITY PROTEIN PHOSPHATASE"/>
    <property type="match status" value="1"/>
</dbReference>